<organism evidence="3 4">
    <name type="scientific">Exophiala spinifera</name>
    <dbReference type="NCBI Taxonomy" id="91928"/>
    <lineage>
        <taxon>Eukaryota</taxon>
        <taxon>Fungi</taxon>
        <taxon>Dikarya</taxon>
        <taxon>Ascomycota</taxon>
        <taxon>Pezizomycotina</taxon>
        <taxon>Eurotiomycetes</taxon>
        <taxon>Chaetothyriomycetidae</taxon>
        <taxon>Chaetothyriales</taxon>
        <taxon>Herpotrichiellaceae</taxon>
        <taxon>Exophiala</taxon>
    </lineage>
</organism>
<accession>A0A0D2BP96</accession>
<keyword evidence="4" id="KW-1185">Reference proteome</keyword>
<evidence type="ECO:0000256" key="2">
    <source>
        <dbReference type="SAM" id="Phobius"/>
    </source>
</evidence>
<evidence type="ECO:0000313" key="4">
    <source>
        <dbReference type="Proteomes" id="UP000053328"/>
    </source>
</evidence>
<dbReference type="EMBL" id="KN847492">
    <property type="protein sequence ID" value="KIW20345.1"/>
    <property type="molecule type" value="Genomic_DNA"/>
</dbReference>
<keyword evidence="2" id="KW-1133">Transmembrane helix</keyword>
<name>A0A0D2BP96_9EURO</name>
<feature type="region of interest" description="Disordered" evidence="1">
    <location>
        <begin position="173"/>
        <end position="197"/>
    </location>
</feature>
<proteinExistence type="predicted"/>
<evidence type="ECO:0000256" key="1">
    <source>
        <dbReference type="SAM" id="MobiDB-lite"/>
    </source>
</evidence>
<feature type="transmembrane region" description="Helical" evidence="2">
    <location>
        <begin position="6"/>
        <end position="38"/>
    </location>
</feature>
<protein>
    <submittedName>
        <fullName evidence="3">Uncharacterized protein</fullName>
    </submittedName>
</protein>
<reference evidence="3 4" key="1">
    <citation type="submission" date="2015-01" db="EMBL/GenBank/DDBJ databases">
        <title>The Genome Sequence of Exophiala spinifera CBS89968.</title>
        <authorList>
            <consortium name="The Broad Institute Genomics Platform"/>
            <person name="Cuomo C."/>
            <person name="de Hoog S."/>
            <person name="Gorbushina A."/>
            <person name="Stielow B."/>
            <person name="Teixiera M."/>
            <person name="Abouelleil A."/>
            <person name="Chapman S.B."/>
            <person name="Priest M."/>
            <person name="Young S.K."/>
            <person name="Wortman J."/>
            <person name="Nusbaum C."/>
            <person name="Birren B."/>
        </authorList>
    </citation>
    <scope>NUCLEOTIDE SEQUENCE [LARGE SCALE GENOMIC DNA]</scope>
    <source>
        <strain evidence="3 4">CBS 89968</strain>
    </source>
</reference>
<keyword evidence="2" id="KW-0472">Membrane</keyword>
<dbReference type="RefSeq" id="XP_016240561.1">
    <property type="nucleotide sequence ID" value="XM_016375285.1"/>
</dbReference>
<sequence>MDANLALMAMLALVTKCFAFATFFVVRFAVVVLLVVFGEVEPRLELVRLLDRLPNNPHRALGVPEPPEDADWMAVLPDALRQLWPQRKGPDTPMLDAETKAQRDLRRKKERALRKKQNRRANRAQGRHQKEGKPPKHPHRRWEDALGIQHPDQRALMNNFYYPLAADFEKRQEAKNKKLQKKQQEEEAAARAKAKEEGRRLAELIERRKLRGIWKWFDGLK</sequence>
<dbReference type="Proteomes" id="UP000053328">
    <property type="component" value="Unassembled WGS sequence"/>
</dbReference>
<dbReference type="GeneID" id="27328003"/>
<gene>
    <name evidence="3" type="ORF">PV08_00920</name>
</gene>
<evidence type="ECO:0000313" key="3">
    <source>
        <dbReference type="EMBL" id="KIW20345.1"/>
    </source>
</evidence>
<feature type="compositionally biased region" description="Basic residues" evidence="1">
    <location>
        <begin position="105"/>
        <end position="127"/>
    </location>
</feature>
<dbReference type="HOGENOM" id="CLU_1250692_0_0_1"/>
<feature type="region of interest" description="Disordered" evidence="1">
    <location>
        <begin position="85"/>
        <end position="141"/>
    </location>
</feature>
<dbReference type="VEuPathDB" id="FungiDB:PV08_00920"/>
<dbReference type="AlphaFoldDB" id="A0A0D2BP96"/>
<keyword evidence="2" id="KW-0812">Transmembrane</keyword>